<reference evidence="1" key="1">
    <citation type="submission" date="2022-06" db="EMBL/GenBank/DDBJ databases">
        <title>Complete genome sequences of two strains of the flax pathogen Septoria linicola.</title>
        <authorList>
            <person name="Lapalu N."/>
            <person name="Simon A."/>
            <person name="Demenou B."/>
            <person name="Paumier D."/>
            <person name="Guillot M.-P."/>
            <person name="Gout L."/>
            <person name="Valade R."/>
        </authorList>
    </citation>
    <scope>NUCLEOTIDE SEQUENCE</scope>
    <source>
        <strain evidence="1">SE15195</strain>
    </source>
</reference>
<keyword evidence="2" id="KW-1185">Reference proteome</keyword>
<dbReference type="EMBL" id="CP099420">
    <property type="protein sequence ID" value="USW50598.1"/>
    <property type="molecule type" value="Genomic_DNA"/>
</dbReference>
<gene>
    <name evidence="1" type="ORF">Slin15195_G039170</name>
</gene>
<dbReference type="AlphaFoldDB" id="A0A9Q9EIQ9"/>
<dbReference type="Proteomes" id="UP001056384">
    <property type="component" value="Chromosome 3"/>
</dbReference>
<organism evidence="1 2">
    <name type="scientific">Septoria linicola</name>
    <dbReference type="NCBI Taxonomy" id="215465"/>
    <lineage>
        <taxon>Eukaryota</taxon>
        <taxon>Fungi</taxon>
        <taxon>Dikarya</taxon>
        <taxon>Ascomycota</taxon>
        <taxon>Pezizomycotina</taxon>
        <taxon>Dothideomycetes</taxon>
        <taxon>Dothideomycetidae</taxon>
        <taxon>Mycosphaerellales</taxon>
        <taxon>Mycosphaerellaceae</taxon>
        <taxon>Septoria</taxon>
    </lineage>
</organism>
<protein>
    <submittedName>
        <fullName evidence="1">Uncharacterized protein</fullName>
    </submittedName>
</protein>
<evidence type="ECO:0000313" key="2">
    <source>
        <dbReference type="Proteomes" id="UP001056384"/>
    </source>
</evidence>
<name>A0A9Q9EIQ9_9PEZI</name>
<sequence>MEDELHVLLQRIAVKGGDLATSAYSAPSVNPGRPISYQNQPVSPEKRKRLEELYRKAAHVNGRRIAHFKQVDAGLQRTPMASEQGRTVLVVGLRKGDGQKLALAGCMKLSAAIDHFAVTHNLLLNPSGGQPHAEIPVHAKELLCSFLEKFDFPNDAEMLMLTKALRVSKATIEKFLLAKQEHDKYIREASEMLAVRIYSLHSALVESMD</sequence>
<proteinExistence type="predicted"/>
<evidence type="ECO:0000313" key="1">
    <source>
        <dbReference type="EMBL" id="USW50598.1"/>
    </source>
</evidence>
<accession>A0A9Q9EIQ9</accession>